<proteinExistence type="predicted"/>
<dbReference type="PROSITE" id="PS51257">
    <property type="entry name" value="PROKAR_LIPOPROTEIN"/>
    <property type="match status" value="1"/>
</dbReference>
<organism evidence="1">
    <name type="scientific">marine metagenome</name>
    <dbReference type="NCBI Taxonomy" id="408172"/>
    <lineage>
        <taxon>unclassified sequences</taxon>
        <taxon>metagenomes</taxon>
        <taxon>ecological metagenomes</taxon>
    </lineage>
</organism>
<dbReference type="EMBL" id="UINC01090103">
    <property type="protein sequence ID" value="SVC41745.1"/>
    <property type="molecule type" value="Genomic_DNA"/>
</dbReference>
<accession>A0A382M1D2</accession>
<evidence type="ECO:0000313" key="1">
    <source>
        <dbReference type="EMBL" id="SVC41745.1"/>
    </source>
</evidence>
<dbReference type="Gene3D" id="3.10.28.20">
    <property type="entry name" value="Acetamidase/Formamidase-like domains"/>
    <property type="match status" value="1"/>
</dbReference>
<name>A0A382M1D2_9ZZZZ</name>
<feature type="non-terminal residue" evidence="1">
    <location>
        <position position="271"/>
    </location>
</feature>
<sequence length="271" mass="31003">MIKQTTSLSSTSASVLCLVFLSGAFFILAGCLPIPDQSKIQKLQDANKSHQQLLEKELDSPPEEKTVEKTNVQKPIENEAQITMEVGDQEPDWANKAPDDCGKKFYCGFAFKGSKERSDCQNKNICREENETTARNDLRKSIETKIRSETTKYQYSERDDEGENTFQQFEQEIRERGAAIKLKNVRFRHFYLAPEKQLITLARMKIPQEKKRKEAADENILPSDLPPLIFALAVDQESDDLNETELLDILQLRLVEILEMNAFEVINADKP</sequence>
<gene>
    <name evidence="1" type="ORF">METZ01_LOCUS294599</name>
</gene>
<protein>
    <submittedName>
        <fullName evidence="1">Uncharacterized protein</fullName>
    </submittedName>
</protein>
<dbReference type="AlphaFoldDB" id="A0A382M1D2"/>
<reference evidence="1" key="1">
    <citation type="submission" date="2018-05" db="EMBL/GenBank/DDBJ databases">
        <authorList>
            <person name="Lanie J.A."/>
            <person name="Ng W.-L."/>
            <person name="Kazmierczak K.M."/>
            <person name="Andrzejewski T.M."/>
            <person name="Davidsen T.M."/>
            <person name="Wayne K.J."/>
            <person name="Tettelin H."/>
            <person name="Glass J.I."/>
            <person name="Rusch D."/>
            <person name="Podicherti R."/>
            <person name="Tsui H.-C.T."/>
            <person name="Winkler M.E."/>
        </authorList>
    </citation>
    <scope>NUCLEOTIDE SEQUENCE</scope>
</reference>